<keyword evidence="3" id="KW-1185">Reference proteome</keyword>
<proteinExistence type="predicted"/>
<evidence type="ECO:0000313" key="3">
    <source>
        <dbReference type="Proteomes" id="UP001597063"/>
    </source>
</evidence>
<dbReference type="Pfam" id="PF07693">
    <property type="entry name" value="KAP_NTPase"/>
    <property type="match status" value="1"/>
</dbReference>
<dbReference type="PANTHER" id="PTHR22674">
    <property type="entry name" value="NTPASE, KAP FAMILY P-LOOP DOMAIN-CONTAINING 1"/>
    <property type="match status" value="1"/>
</dbReference>
<dbReference type="EMBL" id="JBHTGP010000013">
    <property type="protein sequence ID" value="MFD0687996.1"/>
    <property type="molecule type" value="Genomic_DNA"/>
</dbReference>
<evidence type="ECO:0000313" key="2">
    <source>
        <dbReference type="EMBL" id="MFD0687996.1"/>
    </source>
</evidence>
<protein>
    <submittedName>
        <fullName evidence="2">P-loop NTPase fold protein</fullName>
    </submittedName>
</protein>
<dbReference type="Proteomes" id="UP001597063">
    <property type="component" value="Unassembled WGS sequence"/>
</dbReference>
<dbReference type="RefSeq" id="WP_165502744.1">
    <property type="nucleotide sequence ID" value="NZ_CAACUY010000015.1"/>
</dbReference>
<evidence type="ECO:0000259" key="1">
    <source>
        <dbReference type="Pfam" id="PF07693"/>
    </source>
</evidence>
<feature type="domain" description="KAP NTPase" evidence="1">
    <location>
        <begin position="1"/>
        <end position="99"/>
    </location>
</feature>
<sequence length="117" mass="12609">MLVDDLDRCLPATIMATLEAIKLFLAVPGMSFVLAADEDLIREAIGMHLQGAGRSGFAKLYTEEIIQIPVSLPMLSVEQAEAYIALLLCSGAGQLNTHALDTAIDTARQRRLEGRAP</sequence>
<dbReference type="InterPro" id="IPR052754">
    <property type="entry name" value="NTPase_KAP_P-loop"/>
</dbReference>
<reference evidence="3" key="1">
    <citation type="journal article" date="2019" name="Int. J. Syst. Evol. Microbiol.">
        <title>The Global Catalogue of Microorganisms (GCM) 10K type strain sequencing project: providing services to taxonomists for standard genome sequencing and annotation.</title>
        <authorList>
            <consortium name="The Broad Institute Genomics Platform"/>
            <consortium name="The Broad Institute Genome Sequencing Center for Infectious Disease"/>
            <person name="Wu L."/>
            <person name="Ma J."/>
        </authorList>
    </citation>
    <scope>NUCLEOTIDE SEQUENCE [LARGE SCALE GENOMIC DNA]</scope>
    <source>
        <strain evidence="3">JCM 9371</strain>
    </source>
</reference>
<name>A0ABW2XN76_9ACTN</name>
<comment type="caution">
    <text evidence="2">The sequence shown here is derived from an EMBL/GenBank/DDBJ whole genome shotgun (WGS) entry which is preliminary data.</text>
</comment>
<dbReference type="PANTHER" id="PTHR22674:SF6">
    <property type="entry name" value="NTPASE KAP FAMILY P-LOOP DOMAIN-CONTAINING PROTEIN 1"/>
    <property type="match status" value="1"/>
</dbReference>
<gene>
    <name evidence="2" type="ORF">ACFQZM_26120</name>
</gene>
<organism evidence="2 3">
    <name type="scientific">Actinomadura fibrosa</name>
    <dbReference type="NCBI Taxonomy" id="111802"/>
    <lineage>
        <taxon>Bacteria</taxon>
        <taxon>Bacillati</taxon>
        <taxon>Actinomycetota</taxon>
        <taxon>Actinomycetes</taxon>
        <taxon>Streptosporangiales</taxon>
        <taxon>Thermomonosporaceae</taxon>
        <taxon>Actinomadura</taxon>
    </lineage>
</organism>
<accession>A0ABW2XN76</accession>
<dbReference type="InterPro" id="IPR011646">
    <property type="entry name" value="KAP_P-loop"/>
</dbReference>